<comment type="caution">
    <text evidence="3">The sequence shown here is derived from an EMBL/GenBank/DDBJ whole genome shotgun (WGS) entry which is preliminary data.</text>
</comment>
<feature type="coiled-coil region" evidence="1">
    <location>
        <begin position="16"/>
        <end position="47"/>
    </location>
</feature>
<sequence length="376" mass="42859">MASFDKTKKLSNSPSLIEREKEYQRLNAQLEAQTAKLVEEAENMMKKQDNFLKQVSPSQSFSAETNIQTITADTDTLSIGEGDAIESYVKPSAVEKPPALGNMDMVRPKGSKKSARKLSARRDVKQNKPKQSQRQSFNVEASTDFDLIFSKSNEAITSSRFVHSVMPEMAEEMSSEAQLTFLKAKVRVMQEELEAQAKELQSVSDERNKYRMELKTSREEAERLKKNFLSLEGNVQKLKSGLEDAKKKADTKAQQFQSVTKEIDALKREKKQAATTQSATEVRLNRAIEENEKLKAMLEKQKHSSKDRNESDHHEIERLQAENKRMERLRNDSLTVITKQLKLIGVLKKQVLHIEAAKLLSFTEEEFMKALDWGNA</sequence>
<reference evidence="3 4" key="1">
    <citation type="submission" date="2024-02" db="EMBL/GenBank/DDBJ databases">
        <authorList>
            <person name="Daric V."/>
            <person name="Darras S."/>
        </authorList>
    </citation>
    <scope>NUCLEOTIDE SEQUENCE [LARGE SCALE GENOMIC DNA]</scope>
</reference>
<evidence type="ECO:0000313" key="4">
    <source>
        <dbReference type="Proteomes" id="UP001642483"/>
    </source>
</evidence>
<proteinExistence type="predicted"/>
<feature type="region of interest" description="Disordered" evidence="2">
    <location>
        <begin position="94"/>
        <end position="137"/>
    </location>
</feature>
<feature type="coiled-coil region" evidence="1">
    <location>
        <begin position="179"/>
        <end position="336"/>
    </location>
</feature>
<protein>
    <recommendedName>
        <fullName evidence="5">Testis-expressed sequence 9 protein</fullName>
    </recommendedName>
</protein>
<dbReference type="Proteomes" id="UP001642483">
    <property type="component" value="Unassembled WGS sequence"/>
</dbReference>
<organism evidence="3 4">
    <name type="scientific">Clavelina lepadiformis</name>
    <name type="common">Light-bulb sea squirt</name>
    <name type="synonym">Ascidia lepadiformis</name>
    <dbReference type="NCBI Taxonomy" id="159417"/>
    <lineage>
        <taxon>Eukaryota</taxon>
        <taxon>Metazoa</taxon>
        <taxon>Chordata</taxon>
        <taxon>Tunicata</taxon>
        <taxon>Ascidiacea</taxon>
        <taxon>Aplousobranchia</taxon>
        <taxon>Clavelinidae</taxon>
        <taxon>Clavelina</taxon>
    </lineage>
</organism>
<name>A0ABP0EYR3_CLALP</name>
<dbReference type="PANTHER" id="PTHR23313:SF0">
    <property type="entry name" value="TESTIS-EXPRESSED PROTEIN 9"/>
    <property type="match status" value="1"/>
</dbReference>
<gene>
    <name evidence="3" type="ORF">CVLEPA_LOCUS2313</name>
</gene>
<dbReference type="EMBL" id="CAWYQH010000001">
    <property type="protein sequence ID" value="CAK8672611.1"/>
    <property type="molecule type" value="Genomic_DNA"/>
</dbReference>
<keyword evidence="4" id="KW-1185">Reference proteome</keyword>
<accession>A0ABP0EYR3</accession>
<dbReference type="PANTHER" id="PTHR23313">
    <property type="entry name" value="TSEC1-RELATED"/>
    <property type="match status" value="1"/>
</dbReference>
<feature type="compositionally biased region" description="Basic residues" evidence="2">
    <location>
        <begin position="109"/>
        <end position="119"/>
    </location>
</feature>
<evidence type="ECO:0000256" key="2">
    <source>
        <dbReference type="SAM" id="MobiDB-lite"/>
    </source>
</evidence>
<evidence type="ECO:0000256" key="1">
    <source>
        <dbReference type="SAM" id="Coils"/>
    </source>
</evidence>
<evidence type="ECO:0000313" key="3">
    <source>
        <dbReference type="EMBL" id="CAK8672611.1"/>
    </source>
</evidence>
<evidence type="ECO:0008006" key="5">
    <source>
        <dbReference type="Google" id="ProtNLM"/>
    </source>
</evidence>
<keyword evidence="1" id="KW-0175">Coiled coil</keyword>